<evidence type="ECO:0000313" key="2">
    <source>
        <dbReference type="EMBL" id="KAH9383815.1"/>
    </source>
</evidence>
<dbReference type="EMBL" id="JABSTR010001252">
    <property type="protein sequence ID" value="KAH9383815.1"/>
    <property type="molecule type" value="Genomic_DNA"/>
</dbReference>
<dbReference type="Proteomes" id="UP000821853">
    <property type="component" value="Unassembled WGS sequence"/>
</dbReference>
<feature type="region of interest" description="Disordered" evidence="1">
    <location>
        <begin position="1"/>
        <end position="78"/>
    </location>
</feature>
<evidence type="ECO:0000256" key="1">
    <source>
        <dbReference type="SAM" id="MobiDB-lite"/>
    </source>
</evidence>
<reference evidence="2 3" key="1">
    <citation type="journal article" date="2020" name="Cell">
        <title>Large-Scale Comparative Analyses of Tick Genomes Elucidate Their Genetic Diversity and Vector Capacities.</title>
        <authorList>
            <consortium name="Tick Genome and Microbiome Consortium (TIGMIC)"/>
            <person name="Jia N."/>
            <person name="Wang J."/>
            <person name="Shi W."/>
            <person name="Du L."/>
            <person name="Sun Y."/>
            <person name="Zhan W."/>
            <person name="Jiang J.F."/>
            <person name="Wang Q."/>
            <person name="Zhang B."/>
            <person name="Ji P."/>
            <person name="Bell-Sakyi L."/>
            <person name="Cui X.M."/>
            <person name="Yuan T.T."/>
            <person name="Jiang B.G."/>
            <person name="Yang W.F."/>
            <person name="Lam T.T."/>
            <person name="Chang Q.C."/>
            <person name="Ding S.J."/>
            <person name="Wang X.J."/>
            <person name="Zhu J.G."/>
            <person name="Ruan X.D."/>
            <person name="Zhao L."/>
            <person name="Wei J.T."/>
            <person name="Ye R.Z."/>
            <person name="Que T.C."/>
            <person name="Du C.H."/>
            <person name="Zhou Y.H."/>
            <person name="Cheng J.X."/>
            <person name="Dai P.F."/>
            <person name="Guo W.B."/>
            <person name="Han X.H."/>
            <person name="Huang E.J."/>
            <person name="Li L.F."/>
            <person name="Wei W."/>
            <person name="Gao Y.C."/>
            <person name="Liu J.Z."/>
            <person name="Shao H.Z."/>
            <person name="Wang X."/>
            <person name="Wang C.C."/>
            <person name="Yang T.C."/>
            <person name="Huo Q.B."/>
            <person name="Li W."/>
            <person name="Chen H.Y."/>
            <person name="Chen S.E."/>
            <person name="Zhou L.G."/>
            <person name="Ni X.B."/>
            <person name="Tian J.H."/>
            <person name="Sheng Y."/>
            <person name="Liu T."/>
            <person name="Pan Y.S."/>
            <person name="Xia L.Y."/>
            <person name="Li J."/>
            <person name="Zhao F."/>
            <person name="Cao W.C."/>
        </authorList>
    </citation>
    <scope>NUCLEOTIDE SEQUENCE [LARGE SCALE GENOMIC DNA]</scope>
    <source>
        <strain evidence="2">HaeL-2018</strain>
    </source>
</reference>
<gene>
    <name evidence="2" type="ORF">HPB48_025585</name>
</gene>
<sequence>MNLGSSQKLQPAPSDAAVQTAAREAGAYPAERARLFAQTGASRRRRLRSQQPRAATETSPPPPLRTTGNEENIGPRSRFRLPVTARGLRKQVPPVPGQLVLYPLPHLPPNQAESTSRTANAAFVTPHICSLQARVPCKRKATTVQLG</sequence>
<name>A0A9J6GZE9_HAELO</name>
<protein>
    <submittedName>
        <fullName evidence="2">Uncharacterized protein</fullName>
    </submittedName>
</protein>
<organism evidence="2 3">
    <name type="scientific">Haemaphysalis longicornis</name>
    <name type="common">Bush tick</name>
    <dbReference type="NCBI Taxonomy" id="44386"/>
    <lineage>
        <taxon>Eukaryota</taxon>
        <taxon>Metazoa</taxon>
        <taxon>Ecdysozoa</taxon>
        <taxon>Arthropoda</taxon>
        <taxon>Chelicerata</taxon>
        <taxon>Arachnida</taxon>
        <taxon>Acari</taxon>
        <taxon>Parasitiformes</taxon>
        <taxon>Ixodida</taxon>
        <taxon>Ixodoidea</taxon>
        <taxon>Ixodidae</taxon>
        <taxon>Haemaphysalinae</taxon>
        <taxon>Haemaphysalis</taxon>
    </lineage>
</organism>
<keyword evidence="3" id="KW-1185">Reference proteome</keyword>
<comment type="caution">
    <text evidence="2">The sequence shown here is derived from an EMBL/GenBank/DDBJ whole genome shotgun (WGS) entry which is preliminary data.</text>
</comment>
<accession>A0A9J6GZE9</accession>
<dbReference type="AlphaFoldDB" id="A0A9J6GZE9"/>
<dbReference type="VEuPathDB" id="VectorBase:HLOH_065376"/>
<proteinExistence type="predicted"/>
<evidence type="ECO:0000313" key="3">
    <source>
        <dbReference type="Proteomes" id="UP000821853"/>
    </source>
</evidence>